<keyword evidence="2" id="KW-1185">Reference proteome</keyword>
<organism evidence="1 2">
    <name type="scientific">Selenobaculum gibii</name>
    <dbReference type="NCBI Taxonomy" id="3054208"/>
    <lineage>
        <taxon>Bacteria</taxon>
        <taxon>Bacillati</taxon>
        <taxon>Bacillota</taxon>
        <taxon>Negativicutes</taxon>
        <taxon>Selenomonadales</taxon>
        <taxon>Selenomonadaceae</taxon>
        <taxon>Selenobaculum</taxon>
    </lineage>
</organism>
<name>A0A9Y2AE06_9FIRM</name>
<dbReference type="PANTHER" id="PTHR35336:SF5">
    <property type="entry name" value="ADENOSYLCOBINAMIDE AMIDOHYDROLASE"/>
    <property type="match status" value="1"/>
</dbReference>
<gene>
    <name evidence="1" type="ORF">P3F81_07720</name>
</gene>
<dbReference type="EMBL" id="CP120678">
    <property type="protein sequence ID" value="WIW69805.1"/>
    <property type="molecule type" value="Genomic_DNA"/>
</dbReference>
<dbReference type="InterPro" id="IPR052209">
    <property type="entry name" value="CbiZ"/>
</dbReference>
<accession>A0A9Y2AE06</accession>
<dbReference type="Pfam" id="PF01955">
    <property type="entry name" value="CbiZ"/>
    <property type="match status" value="1"/>
</dbReference>
<sequence length="370" mass="40794">MKIHEVSTGDKVYRYERSIVMFFDGKRKVLSTSVYHGGYHEDLTAVFNHDGKCGAGMACEMLAETYEEHMKIIAKRIGLDPETVSGMGTAADMENVAIHSLSHEELTVTAIVTGGIEVNGGRVGDPATYYKPLEKPNRLGTINIMLVLDSDMPPGTLARALVTCTEAKTAAIQELMAGSNYSTGLATGSGTDQTIVIANADSSLYLESAGKHSKMGELIGKVVMGAVKEALERQTGLNPKYQHDVLKRMKRFGVTSDLVWEMYCTLEKNPVIKPAFLERLDKVVKESVMVTYLSLYIHLLDQLLWGLLTKEEILPAANQLLRILGESYQTEIIEIEESSVECFSKGVVRVLATLLQNCLHRRNEEGESEN</sequence>
<dbReference type="PANTHER" id="PTHR35336">
    <property type="entry name" value="ADENOSYLCOBINAMIDE AMIDOHYDROLASE"/>
    <property type="match status" value="1"/>
</dbReference>
<evidence type="ECO:0000313" key="1">
    <source>
        <dbReference type="EMBL" id="WIW69805.1"/>
    </source>
</evidence>
<dbReference type="InterPro" id="IPR002808">
    <property type="entry name" value="AdoCbi_amidolase"/>
</dbReference>
<dbReference type="KEGG" id="sgbi:P3F81_07720"/>
<proteinExistence type="predicted"/>
<reference evidence="1" key="1">
    <citation type="submission" date="2023-03" db="EMBL/GenBank/DDBJ databases">
        <title>Selenobaculum gbiensis gen. nov. sp. nov., a new bacterium isolated from the gut microbiota of IBD patient.</title>
        <authorList>
            <person name="Yeo S."/>
            <person name="Park H."/>
            <person name="Huh C.S."/>
        </authorList>
    </citation>
    <scope>NUCLEOTIDE SEQUENCE</scope>
    <source>
        <strain evidence="1">ICN-92133</strain>
    </source>
</reference>
<dbReference type="RefSeq" id="WP_147669876.1">
    <property type="nucleotide sequence ID" value="NZ_CP120678.1"/>
</dbReference>
<dbReference type="AlphaFoldDB" id="A0A9Y2AE06"/>
<dbReference type="Proteomes" id="UP001243623">
    <property type="component" value="Chromosome"/>
</dbReference>
<protein>
    <submittedName>
        <fullName evidence="1">Adenosylcobinamide amidohydrolase</fullName>
    </submittedName>
</protein>
<evidence type="ECO:0000313" key="2">
    <source>
        <dbReference type="Proteomes" id="UP001243623"/>
    </source>
</evidence>